<proteinExistence type="predicted"/>
<dbReference type="InterPro" id="IPR004370">
    <property type="entry name" value="4-OT-like_dom"/>
</dbReference>
<evidence type="ECO:0000313" key="3">
    <source>
        <dbReference type="EMBL" id="MFC4833944.1"/>
    </source>
</evidence>
<dbReference type="RefSeq" id="WP_274188053.1">
    <property type="nucleotide sequence ID" value="NZ_BAABHN010000036.1"/>
</dbReference>
<comment type="caution">
    <text evidence="3">The sequence shown here is derived from an EMBL/GenBank/DDBJ whole genome shotgun (WGS) entry which is preliminary data.</text>
</comment>
<evidence type="ECO:0000256" key="1">
    <source>
        <dbReference type="ARBA" id="ARBA00023235"/>
    </source>
</evidence>
<evidence type="ECO:0000259" key="2">
    <source>
        <dbReference type="Pfam" id="PF01361"/>
    </source>
</evidence>
<dbReference type="InterPro" id="IPR014347">
    <property type="entry name" value="Tautomerase/MIF_sf"/>
</dbReference>
<dbReference type="Gene3D" id="3.30.429.10">
    <property type="entry name" value="Macrophage Migration Inhibitory Factor"/>
    <property type="match status" value="1"/>
</dbReference>
<keyword evidence="1" id="KW-0413">Isomerase</keyword>
<dbReference type="SUPFAM" id="SSF55331">
    <property type="entry name" value="Tautomerase/MIF"/>
    <property type="match status" value="1"/>
</dbReference>
<dbReference type="Pfam" id="PF01361">
    <property type="entry name" value="Tautomerase"/>
    <property type="match status" value="1"/>
</dbReference>
<dbReference type="EMBL" id="JBHSIM010000036">
    <property type="protein sequence ID" value="MFC4833944.1"/>
    <property type="molecule type" value="Genomic_DNA"/>
</dbReference>
<accession>A0ABV9RIA7</accession>
<protein>
    <submittedName>
        <fullName evidence="3">4-oxalocrotonate tautomerase family protein</fullName>
    </submittedName>
</protein>
<sequence>MPTYLVRARTETLGPGRRARLAEQLTDTHSRVTGGSSSSVQVIIEDLQGRDHFVGGRTAPVGSVFVRGHLPAGGEEATTKALAAAVREAVVAATDVSADLVWVYLSELAAEGMVEP</sequence>
<reference evidence="4" key="1">
    <citation type="journal article" date="2019" name="Int. J. Syst. Evol. Microbiol.">
        <title>The Global Catalogue of Microorganisms (GCM) 10K type strain sequencing project: providing services to taxonomists for standard genome sequencing and annotation.</title>
        <authorList>
            <consortium name="The Broad Institute Genomics Platform"/>
            <consortium name="The Broad Institute Genome Sequencing Center for Infectious Disease"/>
            <person name="Wu L."/>
            <person name="Ma J."/>
        </authorList>
    </citation>
    <scope>NUCLEOTIDE SEQUENCE [LARGE SCALE GENOMIC DNA]</scope>
    <source>
        <strain evidence="4">CCUG 50347</strain>
    </source>
</reference>
<keyword evidence="4" id="KW-1185">Reference proteome</keyword>
<gene>
    <name evidence="3" type="ORF">ACFPEL_16135</name>
</gene>
<feature type="domain" description="4-oxalocrotonate tautomerase-like" evidence="2">
    <location>
        <begin position="15"/>
        <end position="56"/>
    </location>
</feature>
<dbReference type="Proteomes" id="UP001595909">
    <property type="component" value="Unassembled WGS sequence"/>
</dbReference>
<evidence type="ECO:0000313" key="4">
    <source>
        <dbReference type="Proteomes" id="UP001595909"/>
    </source>
</evidence>
<organism evidence="3 4">
    <name type="scientific">Actinomycetospora chibensis</name>
    <dbReference type="NCBI Taxonomy" id="663606"/>
    <lineage>
        <taxon>Bacteria</taxon>
        <taxon>Bacillati</taxon>
        <taxon>Actinomycetota</taxon>
        <taxon>Actinomycetes</taxon>
        <taxon>Pseudonocardiales</taxon>
        <taxon>Pseudonocardiaceae</taxon>
        <taxon>Actinomycetospora</taxon>
    </lineage>
</organism>
<name>A0ABV9RIA7_9PSEU</name>